<dbReference type="Ensembl" id="ENSCSRT00000014852.1">
    <property type="protein sequence ID" value="ENSCSRP00000014250.1"/>
    <property type="gene ID" value="ENSCSRG00000010901.1"/>
</dbReference>
<organism evidence="4 5">
    <name type="scientific">Chelydra serpentina</name>
    <name type="common">Snapping turtle</name>
    <name type="synonym">Testudo serpentina</name>
    <dbReference type="NCBI Taxonomy" id="8475"/>
    <lineage>
        <taxon>Eukaryota</taxon>
        <taxon>Metazoa</taxon>
        <taxon>Chordata</taxon>
        <taxon>Craniata</taxon>
        <taxon>Vertebrata</taxon>
        <taxon>Euteleostomi</taxon>
        <taxon>Archelosauria</taxon>
        <taxon>Testudinata</taxon>
        <taxon>Testudines</taxon>
        <taxon>Cryptodira</taxon>
        <taxon>Durocryptodira</taxon>
        <taxon>Americhelydia</taxon>
        <taxon>Chelydroidea</taxon>
        <taxon>Chelydridae</taxon>
        <taxon>Chelydra</taxon>
    </lineage>
</organism>
<dbReference type="GO" id="GO:0005576">
    <property type="term" value="C:extracellular region"/>
    <property type="evidence" value="ECO:0007669"/>
    <property type="project" value="InterPro"/>
</dbReference>
<proteinExistence type="predicted"/>
<dbReference type="InterPro" id="IPR036645">
    <property type="entry name" value="Elafin-like_sf"/>
</dbReference>
<feature type="chain" id="PRO_5034843529" description="WAP domain-containing protein" evidence="2">
    <location>
        <begin position="29"/>
        <end position="77"/>
    </location>
</feature>
<dbReference type="SMART" id="SM00217">
    <property type="entry name" value="WAP"/>
    <property type="match status" value="1"/>
</dbReference>
<reference evidence="4" key="2">
    <citation type="submission" date="2025-09" db="UniProtKB">
        <authorList>
            <consortium name="Ensembl"/>
        </authorList>
    </citation>
    <scope>IDENTIFICATION</scope>
</reference>
<dbReference type="GO" id="GO:0030414">
    <property type="term" value="F:peptidase inhibitor activity"/>
    <property type="evidence" value="ECO:0007669"/>
    <property type="project" value="InterPro"/>
</dbReference>
<dbReference type="Pfam" id="PF00095">
    <property type="entry name" value="WAP"/>
    <property type="match status" value="1"/>
</dbReference>
<dbReference type="Gene3D" id="4.10.75.10">
    <property type="entry name" value="Elafin-like"/>
    <property type="match status" value="1"/>
</dbReference>
<keyword evidence="5" id="KW-1185">Reference proteome</keyword>
<evidence type="ECO:0000256" key="1">
    <source>
        <dbReference type="ARBA" id="ARBA00023157"/>
    </source>
</evidence>
<dbReference type="PANTHER" id="PTHR47769:SF1">
    <property type="entry name" value="WAP FOUR-DISULFIDE CORE DOMAIN PROTEIN 8"/>
    <property type="match status" value="1"/>
</dbReference>
<keyword evidence="1" id="KW-1015">Disulfide bond</keyword>
<name>A0A8C3SLD3_CHESE</name>
<evidence type="ECO:0000256" key="2">
    <source>
        <dbReference type="SAM" id="SignalP"/>
    </source>
</evidence>
<dbReference type="SUPFAM" id="SSF57256">
    <property type="entry name" value="Elafin-like"/>
    <property type="match status" value="1"/>
</dbReference>
<keyword evidence="2" id="KW-0732">Signal</keyword>
<evidence type="ECO:0000259" key="3">
    <source>
        <dbReference type="PROSITE" id="PS51390"/>
    </source>
</evidence>
<dbReference type="AlphaFoldDB" id="A0A8C3SLD3"/>
<feature type="signal peptide" evidence="2">
    <location>
        <begin position="1"/>
        <end position="28"/>
    </location>
</feature>
<dbReference type="FunFam" id="4.10.75.10:FF:000001">
    <property type="entry name" value="Anosmin 1"/>
    <property type="match status" value="1"/>
</dbReference>
<dbReference type="PROSITE" id="PS51390">
    <property type="entry name" value="WAP"/>
    <property type="match status" value="1"/>
</dbReference>
<dbReference type="PANTHER" id="PTHR47769">
    <property type="entry name" value="WAP FOUR-DISULFIDE CORE DOMAIN PROTEIN 8"/>
    <property type="match status" value="1"/>
</dbReference>
<dbReference type="PRINTS" id="PR00003">
    <property type="entry name" value="4DISULPHCORE"/>
</dbReference>
<evidence type="ECO:0000313" key="5">
    <source>
        <dbReference type="Proteomes" id="UP000694403"/>
    </source>
</evidence>
<feature type="domain" description="WAP" evidence="3">
    <location>
        <begin position="27"/>
        <end position="74"/>
    </location>
</feature>
<dbReference type="InterPro" id="IPR008197">
    <property type="entry name" value="WAP_dom"/>
</dbReference>
<accession>A0A8C3SLD3</accession>
<reference evidence="4" key="1">
    <citation type="submission" date="2025-08" db="UniProtKB">
        <authorList>
            <consortium name="Ensembl"/>
        </authorList>
    </citation>
    <scope>IDENTIFICATION</scope>
</reference>
<protein>
    <recommendedName>
        <fullName evidence="3">WAP domain-containing protein</fullName>
    </recommendedName>
</protein>
<sequence length="77" mass="8617">SSTAMSWSLKLLLISSLLLFILWHFSVTVKPGICPPDNIRCIQPQPDKCAMDSNCQGKMKCCHARCAMRCVYPLQGM</sequence>
<dbReference type="Proteomes" id="UP000694403">
    <property type="component" value="Unplaced"/>
</dbReference>
<evidence type="ECO:0000313" key="4">
    <source>
        <dbReference type="Ensembl" id="ENSCSRP00000014250.1"/>
    </source>
</evidence>